<proteinExistence type="predicted"/>
<sequence length="240" mass="26230">MKSSTPNQKQHAPPDINLSALLEEAKSKLEQVEKLLDVYSRLSKESTSCFESLVGMLQGYESNLDKDMSTLKNLIKIGGKLSVYEAWIGQQGLNSPNVDPKELVCLQKAKQGVFEKIRNHKIAPPPKDQAQRAYHMLKLALERCLQTFDGTELCDKDRSLPMGTSPSQSLLFPMTAAVFPSAAPPSSSVFPAPHHLLEANPSTSGSQAKPRGAFGSFDTQICETLDGPELCGKDSARQRS</sequence>
<reference evidence="2" key="2">
    <citation type="submission" date="2023-06" db="EMBL/GenBank/DDBJ databases">
        <authorList>
            <consortium name="Lawrence Berkeley National Laboratory"/>
            <person name="Haridas S."/>
            <person name="Hensen N."/>
            <person name="Bonometti L."/>
            <person name="Westerberg I."/>
            <person name="Brannstrom I.O."/>
            <person name="Guillou S."/>
            <person name="Cros-Aarteil S."/>
            <person name="Calhoun S."/>
            <person name="Kuo A."/>
            <person name="Mondo S."/>
            <person name="Pangilinan J."/>
            <person name="Riley R."/>
            <person name="Labutti K."/>
            <person name="Andreopoulos B."/>
            <person name="Lipzen A."/>
            <person name="Chen C."/>
            <person name="Yanf M."/>
            <person name="Daum C."/>
            <person name="Ng V."/>
            <person name="Clum A."/>
            <person name="Steindorff A."/>
            <person name="Ohm R."/>
            <person name="Martin F."/>
            <person name="Silar P."/>
            <person name="Natvig D."/>
            <person name="Lalanne C."/>
            <person name="Gautier V."/>
            <person name="Ament-Velasquez S.L."/>
            <person name="Kruys A."/>
            <person name="Hutchinson M.I."/>
            <person name="Powell A.J."/>
            <person name="Barry K."/>
            <person name="Miller A.N."/>
            <person name="Grigoriev I.V."/>
            <person name="Debuchy R."/>
            <person name="Gladieux P."/>
            <person name="Thoren M.H."/>
            <person name="Johannesson H."/>
        </authorList>
    </citation>
    <scope>NUCLEOTIDE SEQUENCE</scope>
    <source>
        <strain evidence="2">CBS 560.94</strain>
    </source>
</reference>
<organism evidence="2 3">
    <name type="scientific">Neurospora tetraspora</name>
    <dbReference type="NCBI Taxonomy" id="94610"/>
    <lineage>
        <taxon>Eukaryota</taxon>
        <taxon>Fungi</taxon>
        <taxon>Dikarya</taxon>
        <taxon>Ascomycota</taxon>
        <taxon>Pezizomycotina</taxon>
        <taxon>Sordariomycetes</taxon>
        <taxon>Sordariomycetidae</taxon>
        <taxon>Sordariales</taxon>
        <taxon>Sordariaceae</taxon>
        <taxon>Neurospora</taxon>
    </lineage>
</organism>
<dbReference type="RefSeq" id="XP_062685466.1">
    <property type="nucleotide sequence ID" value="XM_062821004.1"/>
</dbReference>
<gene>
    <name evidence="2" type="ORF">B0H65DRAFT_146007</name>
</gene>
<dbReference type="Proteomes" id="UP001278500">
    <property type="component" value="Unassembled WGS sequence"/>
</dbReference>
<accession>A0AAE0JMK7</accession>
<evidence type="ECO:0000313" key="2">
    <source>
        <dbReference type="EMBL" id="KAK3352171.1"/>
    </source>
</evidence>
<keyword evidence="3" id="KW-1185">Reference proteome</keyword>
<dbReference type="GeneID" id="87858158"/>
<evidence type="ECO:0000313" key="3">
    <source>
        <dbReference type="Proteomes" id="UP001278500"/>
    </source>
</evidence>
<evidence type="ECO:0000256" key="1">
    <source>
        <dbReference type="SAM" id="MobiDB-lite"/>
    </source>
</evidence>
<feature type="region of interest" description="Disordered" evidence="1">
    <location>
        <begin position="192"/>
        <end position="214"/>
    </location>
</feature>
<reference evidence="2" key="1">
    <citation type="journal article" date="2023" name="Mol. Phylogenet. Evol.">
        <title>Genome-scale phylogeny and comparative genomics of the fungal order Sordariales.</title>
        <authorList>
            <person name="Hensen N."/>
            <person name="Bonometti L."/>
            <person name="Westerberg I."/>
            <person name="Brannstrom I.O."/>
            <person name="Guillou S."/>
            <person name="Cros-Aarteil S."/>
            <person name="Calhoun S."/>
            <person name="Haridas S."/>
            <person name="Kuo A."/>
            <person name="Mondo S."/>
            <person name="Pangilinan J."/>
            <person name="Riley R."/>
            <person name="LaButti K."/>
            <person name="Andreopoulos B."/>
            <person name="Lipzen A."/>
            <person name="Chen C."/>
            <person name="Yan M."/>
            <person name="Daum C."/>
            <person name="Ng V."/>
            <person name="Clum A."/>
            <person name="Steindorff A."/>
            <person name="Ohm R.A."/>
            <person name="Martin F."/>
            <person name="Silar P."/>
            <person name="Natvig D.O."/>
            <person name="Lalanne C."/>
            <person name="Gautier V."/>
            <person name="Ament-Velasquez S.L."/>
            <person name="Kruys A."/>
            <person name="Hutchinson M.I."/>
            <person name="Powell A.J."/>
            <person name="Barry K."/>
            <person name="Miller A.N."/>
            <person name="Grigoriev I.V."/>
            <person name="Debuchy R."/>
            <person name="Gladieux P."/>
            <person name="Hiltunen Thoren M."/>
            <person name="Johannesson H."/>
        </authorList>
    </citation>
    <scope>NUCLEOTIDE SEQUENCE</scope>
    <source>
        <strain evidence="2">CBS 560.94</strain>
    </source>
</reference>
<protein>
    <submittedName>
        <fullName evidence="2">Uncharacterized protein</fullName>
    </submittedName>
</protein>
<comment type="caution">
    <text evidence="2">The sequence shown here is derived from an EMBL/GenBank/DDBJ whole genome shotgun (WGS) entry which is preliminary data.</text>
</comment>
<name>A0AAE0JMK7_9PEZI</name>
<dbReference type="EMBL" id="JAUEPP010000002">
    <property type="protein sequence ID" value="KAK3352171.1"/>
    <property type="molecule type" value="Genomic_DNA"/>
</dbReference>
<dbReference type="AlphaFoldDB" id="A0AAE0JMK7"/>